<keyword evidence="6 12" id="KW-0812">Transmembrane</keyword>
<evidence type="ECO:0000256" key="6">
    <source>
        <dbReference type="ARBA" id="ARBA00022692"/>
    </source>
</evidence>
<keyword evidence="10 12" id="KW-0472">Membrane</keyword>
<dbReference type="InterPro" id="IPR002523">
    <property type="entry name" value="MgTranspt_CorA/ZnTranspt_ZntB"/>
</dbReference>
<feature type="transmembrane region" description="Helical" evidence="12">
    <location>
        <begin position="272"/>
        <end position="293"/>
    </location>
</feature>
<evidence type="ECO:0000256" key="10">
    <source>
        <dbReference type="ARBA" id="ARBA00023136"/>
    </source>
</evidence>
<keyword evidence="14" id="KW-1185">Reference proteome</keyword>
<evidence type="ECO:0000256" key="4">
    <source>
        <dbReference type="ARBA" id="ARBA00022475"/>
    </source>
</evidence>
<evidence type="ECO:0000313" key="13">
    <source>
        <dbReference type="EMBL" id="MET4632518.1"/>
    </source>
</evidence>
<evidence type="ECO:0000256" key="8">
    <source>
        <dbReference type="ARBA" id="ARBA00022989"/>
    </source>
</evidence>
<proteinExistence type="inferred from homology"/>
<dbReference type="SUPFAM" id="SSF144083">
    <property type="entry name" value="Magnesium transport protein CorA, transmembrane region"/>
    <property type="match status" value="1"/>
</dbReference>
<keyword evidence="5" id="KW-0997">Cell inner membrane</keyword>
<evidence type="ECO:0000256" key="2">
    <source>
        <dbReference type="ARBA" id="ARBA00009765"/>
    </source>
</evidence>
<evidence type="ECO:0000256" key="12">
    <source>
        <dbReference type="SAM" id="Phobius"/>
    </source>
</evidence>
<dbReference type="SUPFAM" id="SSF143865">
    <property type="entry name" value="CorA soluble domain-like"/>
    <property type="match status" value="1"/>
</dbReference>
<reference evidence="13 14" key="1">
    <citation type="submission" date="2024-06" db="EMBL/GenBank/DDBJ databases">
        <title>Sorghum-associated microbial communities from plants grown in Nebraska, USA.</title>
        <authorList>
            <person name="Schachtman D."/>
        </authorList>
    </citation>
    <scope>NUCLEOTIDE SEQUENCE [LARGE SCALE GENOMIC DNA]</scope>
    <source>
        <strain evidence="13 14">3207</strain>
    </source>
</reference>
<dbReference type="InterPro" id="IPR045861">
    <property type="entry name" value="CorA_cytoplasmic_dom"/>
</dbReference>
<comment type="subcellular location">
    <subcellularLocation>
        <location evidence="1">Cell membrane</location>
        <topology evidence="1">Multi-pass membrane protein</topology>
    </subcellularLocation>
</comment>
<evidence type="ECO:0000256" key="11">
    <source>
        <dbReference type="SAM" id="Coils"/>
    </source>
</evidence>
<keyword evidence="3" id="KW-0813">Transport</keyword>
<comment type="similarity">
    <text evidence="2">Belongs to the CorA metal ion transporter (MIT) (TC 1.A.35) family.</text>
</comment>
<keyword evidence="11" id="KW-0175">Coiled coil</keyword>
<evidence type="ECO:0000256" key="1">
    <source>
        <dbReference type="ARBA" id="ARBA00004651"/>
    </source>
</evidence>
<accession>A0ABV2QVJ5</accession>
<dbReference type="PANTHER" id="PTHR46494:SF3">
    <property type="entry name" value="ZINC TRANSPORT PROTEIN ZNTB"/>
    <property type="match status" value="1"/>
</dbReference>
<comment type="caution">
    <text evidence="13">The sequence shown here is derived from an EMBL/GenBank/DDBJ whole genome shotgun (WGS) entry which is preliminary data.</text>
</comment>
<keyword evidence="4" id="KW-1003">Cell membrane</keyword>
<dbReference type="Proteomes" id="UP001549321">
    <property type="component" value="Unassembled WGS sequence"/>
</dbReference>
<dbReference type="Pfam" id="PF01544">
    <property type="entry name" value="CorA"/>
    <property type="match status" value="1"/>
</dbReference>
<evidence type="ECO:0000256" key="3">
    <source>
        <dbReference type="ARBA" id="ARBA00022448"/>
    </source>
</evidence>
<keyword evidence="7" id="KW-0862">Zinc</keyword>
<feature type="transmembrane region" description="Helical" evidence="12">
    <location>
        <begin position="305"/>
        <end position="326"/>
    </location>
</feature>
<keyword evidence="8 12" id="KW-1133">Transmembrane helix</keyword>
<organism evidence="13 14">
    <name type="scientific">Kaistia defluvii</name>
    <dbReference type="NCBI Taxonomy" id="410841"/>
    <lineage>
        <taxon>Bacteria</taxon>
        <taxon>Pseudomonadati</taxon>
        <taxon>Pseudomonadota</taxon>
        <taxon>Alphaproteobacteria</taxon>
        <taxon>Hyphomicrobiales</taxon>
        <taxon>Kaistiaceae</taxon>
        <taxon>Kaistia</taxon>
    </lineage>
</organism>
<dbReference type="PANTHER" id="PTHR46494">
    <property type="entry name" value="CORA FAMILY METAL ION TRANSPORTER (EUROFUNG)"/>
    <property type="match status" value="1"/>
</dbReference>
<gene>
    <name evidence="13" type="ORF">ABIE08_000431</name>
</gene>
<evidence type="ECO:0000313" key="14">
    <source>
        <dbReference type="Proteomes" id="UP001549321"/>
    </source>
</evidence>
<dbReference type="EMBL" id="JBEPSM010000001">
    <property type="protein sequence ID" value="MET4632518.1"/>
    <property type="molecule type" value="Genomic_DNA"/>
</dbReference>
<dbReference type="Gene3D" id="1.20.58.340">
    <property type="entry name" value="Magnesium transport protein CorA, transmembrane region"/>
    <property type="match status" value="2"/>
</dbReference>
<sequence>MPADRMARPVSGVIWAYRFDGKGQAAPVAFDACIRPLAPGEGFLWVHLDFVDRLARDWIAGIDWLGPQARRLLLSPDDYPALEYDASSVWGRFSDTLQDPDEDSDRTVPMRFAFGPGYLVSGRRHPVRAAALTRTKIDSGHPVGGPVALFEVMIEQVLRAIAETLRASRTEADSIEDRVLDERLHDESRRLGPLRRTAVKLHRQLSGLRSILREFAEDEHVDGSHVASRAAAERLLRRIETLDQEVQEVQDRARFLQDEIAAKLATISNRHLYVLSVMTALLMPPTLVTGFFGMNTGGLPFLEGAHGWIGASLIGGLASGCTLLLLKRLGFFE</sequence>
<feature type="coiled-coil region" evidence="11">
    <location>
        <begin position="232"/>
        <end position="266"/>
    </location>
</feature>
<keyword evidence="9" id="KW-0406">Ion transport</keyword>
<name>A0ABV2QVJ5_9HYPH</name>
<dbReference type="InterPro" id="IPR045863">
    <property type="entry name" value="CorA_TM1_TM2"/>
</dbReference>
<dbReference type="Gene3D" id="3.30.460.20">
    <property type="entry name" value="CorA soluble domain-like"/>
    <property type="match status" value="1"/>
</dbReference>
<dbReference type="RefSeq" id="WP_354548390.1">
    <property type="nucleotide sequence ID" value="NZ_JBEPSM010000001.1"/>
</dbReference>
<evidence type="ECO:0000256" key="5">
    <source>
        <dbReference type="ARBA" id="ARBA00022519"/>
    </source>
</evidence>
<protein>
    <submittedName>
        <fullName evidence="13">Zinc transporter</fullName>
    </submittedName>
</protein>
<evidence type="ECO:0000256" key="7">
    <source>
        <dbReference type="ARBA" id="ARBA00022833"/>
    </source>
</evidence>
<evidence type="ECO:0000256" key="9">
    <source>
        <dbReference type="ARBA" id="ARBA00023065"/>
    </source>
</evidence>